<feature type="transmembrane region" description="Helical" evidence="2">
    <location>
        <begin position="12"/>
        <end position="32"/>
    </location>
</feature>
<dbReference type="EMBL" id="CP020557">
    <property type="protein sequence ID" value="ARF67964.1"/>
    <property type="molecule type" value="Genomic_DNA"/>
</dbReference>
<reference evidence="4 5" key="1">
    <citation type="submission" date="2017-03" db="EMBL/GenBank/DDBJ databases">
        <title>Paenibacillus larvae genome sequencing.</title>
        <authorList>
            <person name="Dingman D.W."/>
        </authorList>
    </citation>
    <scope>NUCLEOTIDE SEQUENCE [LARGE SCALE GENOMIC DNA]</scope>
    <source>
        <strain evidence="4 5">SAG 10367</strain>
    </source>
</reference>
<accession>A0A1V0US12</accession>
<keyword evidence="2" id="KW-1133">Transmembrane helix</keyword>
<organism evidence="4 5">
    <name type="scientific">Paenibacillus larvae subsp. pulvifaciens</name>
    <dbReference type="NCBI Taxonomy" id="1477"/>
    <lineage>
        <taxon>Bacteria</taxon>
        <taxon>Bacillati</taxon>
        <taxon>Bacillota</taxon>
        <taxon>Bacilli</taxon>
        <taxon>Bacillales</taxon>
        <taxon>Paenibacillaceae</taxon>
        <taxon>Paenibacillus</taxon>
    </lineage>
</organism>
<name>A0A1V0US12_9BACL</name>
<dbReference type="RefSeq" id="WP_083039758.1">
    <property type="nucleotide sequence ID" value="NZ_CP020557.1"/>
</dbReference>
<evidence type="ECO:0000313" key="4">
    <source>
        <dbReference type="EMBL" id="ARF67964.1"/>
    </source>
</evidence>
<evidence type="ECO:0000313" key="5">
    <source>
        <dbReference type="Proteomes" id="UP000192727"/>
    </source>
</evidence>
<feature type="domain" description="SHOCT" evidence="3">
    <location>
        <begin position="198"/>
        <end position="224"/>
    </location>
</feature>
<feature type="region of interest" description="Disordered" evidence="1">
    <location>
        <begin position="104"/>
        <end position="177"/>
    </location>
</feature>
<protein>
    <recommendedName>
        <fullName evidence="3">SHOCT domain-containing protein</fullName>
    </recommendedName>
</protein>
<proteinExistence type="predicted"/>
<dbReference type="AlphaFoldDB" id="A0A1V0US12"/>
<gene>
    <name evidence="4" type="ORF">B7C51_09185</name>
</gene>
<feature type="compositionally biased region" description="Polar residues" evidence="1">
    <location>
        <begin position="145"/>
        <end position="160"/>
    </location>
</feature>
<dbReference type="InterPro" id="IPR018649">
    <property type="entry name" value="SHOCT"/>
</dbReference>
<evidence type="ECO:0000256" key="1">
    <source>
        <dbReference type="SAM" id="MobiDB-lite"/>
    </source>
</evidence>
<evidence type="ECO:0000256" key="2">
    <source>
        <dbReference type="SAM" id="Phobius"/>
    </source>
</evidence>
<feature type="transmembrane region" description="Helical" evidence="2">
    <location>
        <begin position="38"/>
        <end position="55"/>
    </location>
</feature>
<sequence>MNLWKRVIQRKLSLAYFLISLLFIVAGFWFAIPRLKGLGITWTLISVVMGIYYGLDLFTKRGVFRAAETVDREAKRHSKSQTLSSMMDKITAWLHGLKNRLTSPKVNTRENEREVRAQAETNRDSHETVSQSRNPYFQEDDDLTTRTNDQLQKAQDQAASSREETSEGFIIPDSQTAIPMPPAGGFHDERVQDSFEIRLRSLEHLRRDGLISEEEYQEKRKQILEDKW</sequence>
<evidence type="ECO:0000259" key="3">
    <source>
        <dbReference type="Pfam" id="PF09851"/>
    </source>
</evidence>
<feature type="compositionally biased region" description="Basic and acidic residues" evidence="1">
    <location>
        <begin position="107"/>
        <end position="127"/>
    </location>
</feature>
<keyword evidence="2" id="KW-0812">Transmembrane</keyword>
<keyword evidence="2" id="KW-0472">Membrane</keyword>
<dbReference type="Pfam" id="PF09851">
    <property type="entry name" value="SHOCT"/>
    <property type="match status" value="1"/>
</dbReference>
<dbReference type="Proteomes" id="UP000192727">
    <property type="component" value="Chromosome"/>
</dbReference>